<dbReference type="InterPro" id="IPR036188">
    <property type="entry name" value="FAD/NAD-bd_sf"/>
</dbReference>
<evidence type="ECO:0000256" key="1">
    <source>
        <dbReference type="ARBA" id="ARBA00023002"/>
    </source>
</evidence>
<dbReference type="Pfam" id="PF13738">
    <property type="entry name" value="Pyr_redox_3"/>
    <property type="match status" value="1"/>
</dbReference>
<keyword evidence="1" id="KW-0560">Oxidoreductase</keyword>
<sequence>MCVIHDSLVIGAGQGGLASSYALKRRGIEHVVLDRDSGPGGAWQHRWDALTMDDVHGVADLPDSTAPGRSPERANVVIPEYFGEYESEHDLPVERPVKVTRVEAQDGARQGPLVLTADDGRTWRTRTLVNATGTWTRPFVPAYPGASSFAGEQFHTVTYPGPEHFRGKRVAVIGGGASAVQFIGQIAPIADIVWVTRREPVWRDGFDGLEVVTGIEERAVQGLPTQSVVSGTALSLRPQEYEASRLGAYDGRLPMFERIEPEGLRWADGRFERVDIILWATGFRPAIDHLAPLHLRSSAGGISLERVPGNVQGATTAALDPRIHFVGYGPSASTIGASRAARQAARAVEKYLAEDRSRDWRPRAAFRPILGVVQPTGPPRRPAEKL</sequence>
<comment type="caution">
    <text evidence="2">The sequence shown here is derived from an EMBL/GenBank/DDBJ whole genome shotgun (WGS) entry which is preliminary data.</text>
</comment>
<proteinExistence type="predicted"/>
<dbReference type="PRINTS" id="PR00469">
    <property type="entry name" value="PNDRDTASEII"/>
</dbReference>
<reference evidence="2 3" key="1">
    <citation type="journal article" date="2019" name="Int. J. Syst. Evol. Microbiol.">
        <title>The Global Catalogue of Microorganisms (GCM) 10K type strain sequencing project: providing services to taxonomists for standard genome sequencing and annotation.</title>
        <authorList>
            <consortium name="The Broad Institute Genomics Platform"/>
            <consortium name="The Broad Institute Genome Sequencing Center for Infectious Disease"/>
            <person name="Wu L."/>
            <person name="Ma J."/>
        </authorList>
    </citation>
    <scope>NUCLEOTIDE SEQUENCE [LARGE SCALE GENOMIC DNA]</scope>
    <source>
        <strain evidence="2 3">JCM 14588</strain>
    </source>
</reference>
<organism evidence="2 3">
    <name type="scientific">Dermacoccus barathri</name>
    <dbReference type="NCBI Taxonomy" id="322601"/>
    <lineage>
        <taxon>Bacteria</taxon>
        <taxon>Bacillati</taxon>
        <taxon>Actinomycetota</taxon>
        <taxon>Actinomycetes</taxon>
        <taxon>Micrococcales</taxon>
        <taxon>Dermacoccaceae</taxon>
        <taxon>Dermacoccus</taxon>
    </lineage>
</organism>
<dbReference type="InterPro" id="IPR050982">
    <property type="entry name" value="Auxin_biosynth/cation_transpt"/>
</dbReference>
<dbReference type="Proteomes" id="UP001501288">
    <property type="component" value="Unassembled WGS sequence"/>
</dbReference>
<name>A0ABN2BPF2_9MICO</name>
<keyword evidence="3" id="KW-1185">Reference proteome</keyword>
<gene>
    <name evidence="2" type="ORF">GCM10009762_17850</name>
</gene>
<dbReference type="PANTHER" id="PTHR43539">
    <property type="entry name" value="FLAVIN-BINDING MONOOXYGENASE-LIKE PROTEIN (AFU_ORTHOLOGUE AFUA_4G09220)"/>
    <property type="match status" value="1"/>
</dbReference>
<dbReference type="EMBL" id="BAAANV010000037">
    <property type="protein sequence ID" value="GAA1544955.1"/>
    <property type="molecule type" value="Genomic_DNA"/>
</dbReference>
<dbReference type="PRINTS" id="PR00368">
    <property type="entry name" value="FADPNR"/>
</dbReference>
<evidence type="ECO:0000313" key="2">
    <source>
        <dbReference type="EMBL" id="GAA1544955.1"/>
    </source>
</evidence>
<dbReference type="Gene3D" id="3.50.50.60">
    <property type="entry name" value="FAD/NAD(P)-binding domain"/>
    <property type="match status" value="1"/>
</dbReference>
<evidence type="ECO:0000313" key="3">
    <source>
        <dbReference type="Proteomes" id="UP001501288"/>
    </source>
</evidence>
<dbReference type="PANTHER" id="PTHR43539:SF78">
    <property type="entry name" value="FLAVIN-CONTAINING MONOOXYGENASE"/>
    <property type="match status" value="1"/>
</dbReference>
<protein>
    <submittedName>
        <fullName evidence="2">NAD(P)-binding domain-containing protein</fullName>
    </submittedName>
</protein>
<dbReference type="SUPFAM" id="SSF51905">
    <property type="entry name" value="FAD/NAD(P)-binding domain"/>
    <property type="match status" value="1"/>
</dbReference>
<accession>A0ABN2BPF2</accession>